<dbReference type="OrthoDB" id="10256793at2759"/>
<evidence type="ECO:0000256" key="6">
    <source>
        <dbReference type="ARBA" id="ARBA00072890"/>
    </source>
</evidence>
<keyword evidence="12" id="KW-1185">Reference proteome</keyword>
<keyword evidence="1 7" id="KW-0479">Metal-binding</keyword>
<feature type="compositionally biased region" description="Polar residues" evidence="8">
    <location>
        <begin position="436"/>
        <end position="445"/>
    </location>
</feature>
<evidence type="ECO:0000256" key="7">
    <source>
        <dbReference type="PROSITE-ProRule" id="PRU00546"/>
    </source>
</evidence>
<evidence type="ECO:0000256" key="8">
    <source>
        <dbReference type="SAM" id="MobiDB-lite"/>
    </source>
</evidence>
<dbReference type="InterPro" id="IPR001623">
    <property type="entry name" value="DnaJ_domain"/>
</dbReference>
<dbReference type="CDD" id="cd10719">
    <property type="entry name" value="DnaJ_zf"/>
    <property type="match status" value="1"/>
</dbReference>
<evidence type="ECO:0000256" key="3">
    <source>
        <dbReference type="ARBA" id="ARBA00022771"/>
    </source>
</evidence>
<dbReference type="GO" id="GO:0042026">
    <property type="term" value="P:protein refolding"/>
    <property type="evidence" value="ECO:0007669"/>
    <property type="project" value="TreeGrafter"/>
</dbReference>
<gene>
    <name evidence="11" type="ORF">CONCODRAFT_4813</name>
</gene>
<dbReference type="PANTHER" id="PTHR43096:SF52">
    <property type="entry name" value="DNAJ HOMOLOG 1, MITOCHONDRIAL-RELATED"/>
    <property type="match status" value="1"/>
</dbReference>
<evidence type="ECO:0000256" key="5">
    <source>
        <dbReference type="ARBA" id="ARBA00023186"/>
    </source>
</evidence>
<dbReference type="InterPro" id="IPR002939">
    <property type="entry name" value="DnaJ_C"/>
</dbReference>
<dbReference type="GO" id="GO:0009408">
    <property type="term" value="P:response to heat"/>
    <property type="evidence" value="ECO:0007669"/>
    <property type="project" value="InterPro"/>
</dbReference>
<feature type="domain" description="CR-type" evidence="10">
    <location>
        <begin position="203"/>
        <end position="283"/>
    </location>
</feature>
<dbReference type="SUPFAM" id="SSF49493">
    <property type="entry name" value="HSP40/DnaJ peptide-binding domain"/>
    <property type="match status" value="2"/>
</dbReference>
<evidence type="ECO:0000259" key="10">
    <source>
        <dbReference type="PROSITE" id="PS51188"/>
    </source>
</evidence>
<dbReference type="Pfam" id="PF00226">
    <property type="entry name" value="DnaJ"/>
    <property type="match status" value="1"/>
</dbReference>
<dbReference type="Proteomes" id="UP000070444">
    <property type="component" value="Unassembled WGS sequence"/>
</dbReference>
<dbReference type="SUPFAM" id="SSF46565">
    <property type="entry name" value="Chaperone J-domain"/>
    <property type="match status" value="1"/>
</dbReference>
<dbReference type="SUPFAM" id="SSF57938">
    <property type="entry name" value="DnaJ/Hsp40 cysteine-rich domain"/>
    <property type="match status" value="1"/>
</dbReference>
<evidence type="ECO:0000313" key="11">
    <source>
        <dbReference type="EMBL" id="KXN72370.1"/>
    </source>
</evidence>
<dbReference type="FunFam" id="2.60.260.20:FF:000005">
    <property type="entry name" value="Chaperone protein dnaJ 1, mitochondrial"/>
    <property type="match status" value="1"/>
</dbReference>
<dbReference type="PANTHER" id="PTHR43096">
    <property type="entry name" value="DNAJ HOMOLOG 1, MITOCHONDRIAL-RELATED"/>
    <property type="match status" value="1"/>
</dbReference>
<dbReference type="AlphaFoldDB" id="A0A137PBJ9"/>
<feature type="domain" description="J" evidence="9">
    <location>
        <begin position="62"/>
        <end position="127"/>
    </location>
</feature>
<dbReference type="PROSITE" id="PS51188">
    <property type="entry name" value="ZF_CR"/>
    <property type="match status" value="1"/>
</dbReference>
<dbReference type="FunFam" id="2.10.230.10:FF:000001">
    <property type="entry name" value="DnaJ subfamily A member 2"/>
    <property type="match status" value="1"/>
</dbReference>
<organism evidence="11 12">
    <name type="scientific">Conidiobolus coronatus (strain ATCC 28846 / CBS 209.66 / NRRL 28638)</name>
    <name type="common">Delacroixia coronata</name>
    <dbReference type="NCBI Taxonomy" id="796925"/>
    <lineage>
        <taxon>Eukaryota</taxon>
        <taxon>Fungi</taxon>
        <taxon>Fungi incertae sedis</taxon>
        <taxon>Zoopagomycota</taxon>
        <taxon>Entomophthoromycotina</taxon>
        <taxon>Entomophthoromycetes</taxon>
        <taxon>Entomophthorales</taxon>
        <taxon>Ancylistaceae</taxon>
        <taxon>Conidiobolus</taxon>
    </lineage>
</organism>
<dbReference type="InterPro" id="IPR008971">
    <property type="entry name" value="HSP40/DnaJ_pept-bd"/>
</dbReference>
<dbReference type="GO" id="GO:0008270">
    <property type="term" value="F:zinc ion binding"/>
    <property type="evidence" value="ECO:0007669"/>
    <property type="project" value="UniProtKB-KW"/>
</dbReference>
<evidence type="ECO:0000256" key="1">
    <source>
        <dbReference type="ARBA" id="ARBA00022723"/>
    </source>
</evidence>
<dbReference type="HAMAP" id="MF_01152">
    <property type="entry name" value="DnaJ"/>
    <property type="match status" value="1"/>
</dbReference>
<dbReference type="Pfam" id="PF01556">
    <property type="entry name" value="DnaJ_C"/>
    <property type="match status" value="1"/>
</dbReference>
<protein>
    <recommendedName>
        <fullName evidence="6">DnaJ homolog 1, mitochondrial</fullName>
    </recommendedName>
</protein>
<name>A0A137PBJ9_CONC2</name>
<evidence type="ECO:0000256" key="2">
    <source>
        <dbReference type="ARBA" id="ARBA00022737"/>
    </source>
</evidence>
<feature type="zinc finger region" description="CR-type" evidence="7">
    <location>
        <begin position="203"/>
        <end position="283"/>
    </location>
</feature>
<dbReference type="GO" id="GO:0031072">
    <property type="term" value="F:heat shock protein binding"/>
    <property type="evidence" value="ECO:0007669"/>
    <property type="project" value="InterPro"/>
</dbReference>
<sequence>MVVANKTFILTRNLSKLSKNTLNGCVKGYNSQNCNILSKAGSGLNFGQIRQFHNTNTNLKQDYYDTLGVKKEASQSEIKKAYYQLAKKYHPDTNKGDDKAKEKFLKIQDAYETLSDNQKRAAYDQFGHGYDQGQSGFGGGNSGFGGGFGGAGAGGMGFDPESIFSQFFGGGFGAGKGSRSGFVMPGEDIQVSISLSFMEAAKGCTKKVHVQPLSKCEPCKGHGTKEGKKPTTCYVCKGSGQEIFNTMHGMLARTCGTCGGSGTYISRADQCGTCDGLGRVRKSEYVDVDIPAGIDNKVRMVLQGRGDFPVSGDGPAGDLYIVVNVQKSKIYSRHGQDLHVNAQVPFHVAALGGFARIPTIDGDVEIKIHPGTQTNDEMVLKRKGLSKPQSKAILHNRGDQYVHVHITVPKSLSLEQKRILEDFAVSVDSKFKRTTPGPSFNNNPEDTVEESEHKEEGSEDKKKSGFFGKIFGSKHCKNSEKEAASDPKDTKNNS</sequence>
<feature type="compositionally biased region" description="Basic and acidic residues" evidence="8">
    <location>
        <begin position="450"/>
        <end position="463"/>
    </location>
</feature>
<dbReference type="InterPro" id="IPR036410">
    <property type="entry name" value="HSP_DnaJ_Cys-rich_dom_sf"/>
</dbReference>
<dbReference type="Gene3D" id="2.60.260.20">
    <property type="entry name" value="Urease metallochaperone UreE, N-terminal domain"/>
    <property type="match status" value="2"/>
</dbReference>
<dbReference type="Pfam" id="PF00684">
    <property type="entry name" value="DnaJ_CXXCXGXG"/>
    <property type="match status" value="1"/>
</dbReference>
<dbReference type="EMBL" id="KQ964454">
    <property type="protein sequence ID" value="KXN72370.1"/>
    <property type="molecule type" value="Genomic_DNA"/>
</dbReference>
<dbReference type="PRINTS" id="PR00625">
    <property type="entry name" value="JDOMAIN"/>
</dbReference>
<dbReference type="Gene3D" id="2.10.230.10">
    <property type="entry name" value="Heat shock protein DnaJ, cysteine-rich domain"/>
    <property type="match status" value="1"/>
</dbReference>
<keyword evidence="2" id="KW-0677">Repeat</keyword>
<feature type="compositionally biased region" description="Basic and acidic residues" evidence="8">
    <location>
        <begin position="477"/>
        <end position="494"/>
    </location>
</feature>
<keyword evidence="3 7" id="KW-0863">Zinc-finger</keyword>
<dbReference type="CDD" id="cd10747">
    <property type="entry name" value="DnaJ_C"/>
    <property type="match status" value="1"/>
</dbReference>
<dbReference type="GO" id="GO:0005524">
    <property type="term" value="F:ATP binding"/>
    <property type="evidence" value="ECO:0007669"/>
    <property type="project" value="InterPro"/>
</dbReference>
<dbReference type="InterPro" id="IPR001305">
    <property type="entry name" value="HSP_DnaJ_Cys-rich_dom"/>
</dbReference>
<dbReference type="InterPro" id="IPR036869">
    <property type="entry name" value="J_dom_sf"/>
</dbReference>
<dbReference type="SMART" id="SM00271">
    <property type="entry name" value="DnaJ"/>
    <property type="match status" value="1"/>
</dbReference>
<evidence type="ECO:0000256" key="4">
    <source>
        <dbReference type="ARBA" id="ARBA00022833"/>
    </source>
</evidence>
<feature type="region of interest" description="Disordered" evidence="8">
    <location>
        <begin position="431"/>
        <end position="494"/>
    </location>
</feature>
<dbReference type="InterPro" id="IPR012724">
    <property type="entry name" value="DnaJ"/>
</dbReference>
<dbReference type="OMA" id="QDLQYRM"/>
<dbReference type="Gene3D" id="1.10.287.110">
    <property type="entry name" value="DnaJ domain"/>
    <property type="match status" value="1"/>
</dbReference>
<dbReference type="STRING" id="796925.A0A137PBJ9"/>
<dbReference type="GO" id="GO:0005737">
    <property type="term" value="C:cytoplasm"/>
    <property type="evidence" value="ECO:0007669"/>
    <property type="project" value="TreeGrafter"/>
</dbReference>
<proteinExistence type="inferred from homology"/>
<keyword evidence="5" id="KW-0143">Chaperone</keyword>
<reference evidence="11 12" key="1">
    <citation type="journal article" date="2015" name="Genome Biol. Evol.">
        <title>Phylogenomic analyses indicate that early fungi evolved digesting cell walls of algal ancestors of land plants.</title>
        <authorList>
            <person name="Chang Y."/>
            <person name="Wang S."/>
            <person name="Sekimoto S."/>
            <person name="Aerts A.L."/>
            <person name="Choi C."/>
            <person name="Clum A."/>
            <person name="LaButti K.M."/>
            <person name="Lindquist E.A."/>
            <person name="Yee Ngan C."/>
            <person name="Ohm R.A."/>
            <person name="Salamov A.A."/>
            <person name="Grigoriev I.V."/>
            <person name="Spatafora J.W."/>
            <person name="Berbee M.L."/>
        </authorList>
    </citation>
    <scope>NUCLEOTIDE SEQUENCE [LARGE SCALE GENOMIC DNA]</scope>
    <source>
        <strain evidence="11 12">NRRL 28638</strain>
    </source>
</reference>
<dbReference type="NCBIfam" id="NF008035">
    <property type="entry name" value="PRK10767.1"/>
    <property type="match status" value="1"/>
</dbReference>
<dbReference type="GO" id="GO:0051082">
    <property type="term" value="F:unfolded protein binding"/>
    <property type="evidence" value="ECO:0007669"/>
    <property type="project" value="InterPro"/>
</dbReference>
<dbReference type="CDD" id="cd06257">
    <property type="entry name" value="DnaJ"/>
    <property type="match status" value="1"/>
</dbReference>
<evidence type="ECO:0000259" key="9">
    <source>
        <dbReference type="PROSITE" id="PS50076"/>
    </source>
</evidence>
<evidence type="ECO:0000313" key="12">
    <source>
        <dbReference type="Proteomes" id="UP000070444"/>
    </source>
</evidence>
<keyword evidence="4 7" id="KW-0862">Zinc</keyword>
<dbReference type="PROSITE" id="PS50076">
    <property type="entry name" value="DNAJ_2"/>
    <property type="match status" value="1"/>
</dbReference>
<accession>A0A137PBJ9</accession>